<accession>B0JXT3</accession>
<protein>
    <submittedName>
        <fullName evidence="1">Uncharacterized protein</fullName>
    </submittedName>
</protein>
<dbReference type="EMBL" id="AP009552">
    <property type="protein sequence ID" value="BAG01910.1"/>
    <property type="molecule type" value="Genomic_DNA"/>
</dbReference>
<dbReference type="Proteomes" id="UP000001510">
    <property type="component" value="Chromosome"/>
</dbReference>
<organism evidence="1 2">
    <name type="scientific">Microcystis aeruginosa (strain NIES-843 / IAM M-2473)</name>
    <dbReference type="NCBI Taxonomy" id="449447"/>
    <lineage>
        <taxon>Bacteria</taxon>
        <taxon>Bacillati</taxon>
        <taxon>Cyanobacteriota</taxon>
        <taxon>Cyanophyceae</taxon>
        <taxon>Oscillatoriophycideae</taxon>
        <taxon>Chroococcales</taxon>
        <taxon>Microcystaceae</taxon>
        <taxon>Microcystis</taxon>
    </lineage>
</organism>
<reference evidence="1 2" key="1">
    <citation type="journal article" date="2007" name="DNA Res.">
        <title>Complete genomic structure of the bloom-forming toxic cyanobacterium Microcystis aeruginosa NIES-843.</title>
        <authorList>
            <person name="Kaneko T."/>
            <person name="Nakajima N."/>
            <person name="Okamoto S."/>
            <person name="Suzuki I."/>
            <person name="Tanabe Y."/>
            <person name="Tamaoki M."/>
            <person name="Nakamura Y."/>
            <person name="Kasai F."/>
            <person name="Watanabe A."/>
            <person name="Kawashima K."/>
            <person name="Kishida Y."/>
            <person name="Ono A."/>
            <person name="Shimizu Y."/>
            <person name="Takahashi C."/>
            <person name="Minami C."/>
            <person name="Fujishiro T."/>
            <person name="Kohara M."/>
            <person name="Katoh M."/>
            <person name="Nakazaki N."/>
            <person name="Nakayama S."/>
            <person name="Yamada M."/>
            <person name="Tabata S."/>
            <person name="Watanabe M.M."/>
        </authorList>
    </citation>
    <scope>NUCLEOTIDE SEQUENCE [LARGE SCALE GENOMIC DNA]</scope>
    <source>
        <strain evidence="2">NIES-843 / IAM M-247</strain>
    </source>
</reference>
<dbReference type="PaxDb" id="449447-MAE_20880"/>
<evidence type="ECO:0000313" key="1">
    <source>
        <dbReference type="EMBL" id="BAG01910.1"/>
    </source>
</evidence>
<keyword evidence="2" id="KW-1185">Reference proteome</keyword>
<gene>
    <name evidence="1" type="ordered locus">MAE_20880</name>
</gene>
<dbReference type="KEGG" id="mar:MAE_20880"/>
<proteinExistence type="predicted"/>
<sequence>MLYDKNIITKLVGFCYLDLNDKISDLLRSAFGIASPHPQKAIALCVPVPSNGSFKH</sequence>
<name>B0JXT3_MICAN</name>
<evidence type="ECO:0000313" key="2">
    <source>
        <dbReference type="Proteomes" id="UP000001510"/>
    </source>
</evidence>
<dbReference type="EnsemblBacteria" id="BAG01910">
    <property type="protein sequence ID" value="BAG01910"/>
    <property type="gene ID" value="MAE_20880"/>
</dbReference>
<dbReference type="HOGENOM" id="CLU_3009235_0_0_3"/>
<dbReference type="STRING" id="449447.MAE_20880"/>
<dbReference type="AlphaFoldDB" id="B0JXT3"/>